<evidence type="ECO:0000313" key="1">
    <source>
        <dbReference type="EMBL" id="KAL3500168.1"/>
    </source>
</evidence>
<evidence type="ECO:0000313" key="2">
    <source>
        <dbReference type="Proteomes" id="UP001630127"/>
    </source>
</evidence>
<dbReference type="Proteomes" id="UP001630127">
    <property type="component" value="Unassembled WGS sequence"/>
</dbReference>
<name>A0ABD2XZ44_9GENT</name>
<gene>
    <name evidence="1" type="ORF">ACH5RR_039261</name>
</gene>
<comment type="caution">
    <text evidence="1">The sequence shown here is derived from an EMBL/GenBank/DDBJ whole genome shotgun (WGS) entry which is preliminary data.</text>
</comment>
<dbReference type="AlphaFoldDB" id="A0ABD2XZ44"/>
<organism evidence="1 2">
    <name type="scientific">Cinchona calisaya</name>
    <dbReference type="NCBI Taxonomy" id="153742"/>
    <lineage>
        <taxon>Eukaryota</taxon>
        <taxon>Viridiplantae</taxon>
        <taxon>Streptophyta</taxon>
        <taxon>Embryophyta</taxon>
        <taxon>Tracheophyta</taxon>
        <taxon>Spermatophyta</taxon>
        <taxon>Magnoliopsida</taxon>
        <taxon>eudicotyledons</taxon>
        <taxon>Gunneridae</taxon>
        <taxon>Pentapetalae</taxon>
        <taxon>asterids</taxon>
        <taxon>lamiids</taxon>
        <taxon>Gentianales</taxon>
        <taxon>Rubiaceae</taxon>
        <taxon>Cinchonoideae</taxon>
        <taxon>Cinchoneae</taxon>
        <taxon>Cinchona</taxon>
    </lineage>
</organism>
<dbReference type="EMBL" id="JBJUIK010000016">
    <property type="protein sequence ID" value="KAL3500168.1"/>
    <property type="molecule type" value="Genomic_DNA"/>
</dbReference>
<keyword evidence="2" id="KW-1185">Reference proteome</keyword>
<accession>A0ABD2XZ44</accession>
<proteinExistence type="predicted"/>
<sequence>MILLLPTQVTRKRTRALIYSIPRLVEAFDKVLQNQIMSVAITSIGTGPGNLALQSGPSCFKEREVRRFTPRKSKELWLNDLEVQFRAFIPVLELLEEENSNQQVETPQEAEVGAKGTIETNPAIEAPEYLGLHHSFPHLMLP</sequence>
<reference evidence="1 2" key="1">
    <citation type="submission" date="2024-11" db="EMBL/GenBank/DDBJ databases">
        <title>A near-complete genome assembly of Cinchona calisaya.</title>
        <authorList>
            <person name="Lian D.C."/>
            <person name="Zhao X.W."/>
            <person name="Wei L."/>
        </authorList>
    </citation>
    <scope>NUCLEOTIDE SEQUENCE [LARGE SCALE GENOMIC DNA]</scope>
    <source>
        <tissue evidence="1">Nenye</tissue>
    </source>
</reference>
<protein>
    <submittedName>
        <fullName evidence="1">Uncharacterized protein</fullName>
    </submittedName>
</protein>